<proteinExistence type="predicted"/>
<evidence type="ECO:0000313" key="1">
    <source>
        <dbReference type="EMBL" id="KPH75699.1"/>
    </source>
</evidence>
<gene>
    <name evidence="1" type="ORF">AE618_23790</name>
</gene>
<dbReference type="InterPro" id="IPR052927">
    <property type="entry name" value="DCC_oxidoreductase"/>
</dbReference>
<keyword evidence="2" id="KW-1185">Reference proteome</keyword>
<sequence>MEEPMPQPTEDAPVWLYDGVCVLCSGSVHYTLRHEQDATIRFVAIQSREGRTLAQAHGIDPDDPESFLFIEDGRALQKSDGVLALLTHLGGPARLLLAGAVLPRAMRDWLYDRVARNRYRLFGQKTACEMPDPAQRHRFSLPDGT</sequence>
<organism evidence="1 2">
    <name type="scientific">Bosea vaviloviae</name>
    <dbReference type="NCBI Taxonomy" id="1526658"/>
    <lineage>
        <taxon>Bacteria</taxon>
        <taxon>Pseudomonadati</taxon>
        <taxon>Pseudomonadota</taxon>
        <taxon>Alphaproteobacteria</taxon>
        <taxon>Hyphomicrobiales</taxon>
        <taxon>Boseaceae</taxon>
        <taxon>Bosea</taxon>
    </lineage>
</organism>
<evidence type="ECO:0000313" key="2">
    <source>
        <dbReference type="Proteomes" id="UP000037822"/>
    </source>
</evidence>
<dbReference type="PANTHER" id="PTHR33639:SF2">
    <property type="entry name" value="DUF393 DOMAIN-CONTAINING PROTEIN"/>
    <property type="match status" value="1"/>
</dbReference>
<dbReference type="GO" id="GO:0015035">
    <property type="term" value="F:protein-disulfide reductase activity"/>
    <property type="evidence" value="ECO:0007669"/>
    <property type="project" value="InterPro"/>
</dbReference>
<dbReference type="EMBL" id="LGSZ01000077">
    <property type="protein sequence ID" value="KPH75699.1"/>
    <property type="molecule type" value="Genomic_DNA"/>
</dbReference>
<dbReference type="AlphaFoldDB" id="A0A0N1EZQ4"/>
<protein>
    <recommendedName>
        <fullName evidence="3">Thiol-disulfide oxidoreductase</fullName>
    </recommendedName>
</protein>
<dbReference type="PANTHER" id="PTHR33639">
    <property type="entry name" value="THIOL-DISULFIDE OXIDOREDUCTASE DCC"/>
    <property type="match status" value="1"/>
</dbReference>
<comment type="caution">
    <text evidence="1">The sequence shown here is derived from an EMBL/GenBank/DDBJ whole genome shotgun (WGS) entry which is preliminary data.</text>
</comment>
<accession>A0A0N1EZQ4</accession>
<dbReference type="InterPro" id="IPR007263">
    <property type="entry name" value="DCC1-like"/>
</dbReference>
<reference evidence="1 2" key="1">
    <citation type="submission" date="2015-07" db="EMBL/GenBank/DDBJ databases">
        <title>Whole genome sequencing of Bosea vaviloviae isolated from cave pool.</title>
        <authorList>
            <person name="Tan N.E.H."/>
            <person name="Lee Y.P."/>
            <person name="Gan H.M."/>
            <person name="Barton H."/>
            <person name="Savka M.A."/>
        </authorList>
    </citation>
    <scope>NUCLEOTIDE SEQUENCE [LARGE SCALE GENOMIC DNA]</scope>
    <source>
        <strain evidence="1 2">SD260</strain>
    </source>
</reference>
<dbReference type="Proteomes" id="UP000037822">
    <property type="component" value="Unassembled WGS sequence"/>
</dbReference>
<evidence type="ECO:0008006" key="3">
    <source>
        <dbReference type="Google" id="ProtNLM"/>
    </source>
</evidence>
<name>A0A0N1EZQ4_9HYPH</name>
<dbReference type="Pfam" id="PF04134">
    <property type="entry name" value="DCC1-like"/>
    <property type="match status" value="1"/>
</dbReference>
<dbReference type="PATRIC" id="fig|1526658.3.peg.2936"/>